<proteinExistence type="predicted"/>
<keyword evidence="2" id="KW-1185">Reference proteome</keyword>
<dbReference type="EMBL" id="ML208332">
    <property type="protein sequence ID" value="TFK69345.1"/>
    <property type="molecule type" value="Genomic_DNA"/>
</dbReference>
<organism evidence="1 2">
    <name type="scientific">Pluteus cervinus</name>
    <dbReference type="NCBI Taxonomy" id="181527"/>
    <lineage>
        <taxon>Eukaryota</taxon>
        <taxon>Fungi</taxon>
        <taxon>Dikarya</taxon>
        <taxon>Basidiomycota</taxon>
        <taxon>Agaricomycotina</taxon>
        <taxon>Agaricomycetes</taxon>
        <taxon>Agaricomycetidae</taxon>
        <taxon>Agaricales</taxon>
        <taxon>Pluteineae</taxon>
        <taxon>Pluteaceae</taxon>
        <taxon>Pluteus</taxon>
    </lineage>
</organism>
<accession>A0ACD3AUE1</accession>
<name>A0ACD3AUE1_9AGAR</name>
<gene>
    <name evidence="1" type="ORF">BDN72DRAFT_616060</name>
</gene>
<evidence type="ECO:0000313" key="2">
    <source>
        <dbReference type="Proteomes" id="UP000308600"/>
    </source>
</evidence>
<protein>
    <submittedName>
        <fullName evidence="1">Uncharacterized protein</fullName>
    </submittedName>
</protein>
<sequence length="80" mass="9431">MCTFWRLCFLRTKSSSRWGFSGPRPYRVSWVTQTRATPSLRVFKRTQTKNRLSWRNLRLVTYVLYSYILGTSHGVIAEPG</sequence>
<reference evidence="1 2" key="1">
    <citation type="journal article" date="2019" name="Nat. Ecol. Evol.">
        <title>Megaphylogeny resolves global patterns of mushroom evolution.</title>
        <authorList>
            <person name="Varga T."/>
            <person name="Krizsan K."/>
            <person name="Foldi C."/>
            <person name="Dima B."/>
            <person name="Sanchez-Garcia M."/>
            <person name="Sanchez-Ramirez S."/>
            <person name="Szollosi G.J."/>
            <person name="Szarkandi J.G."/>
            <person name="Papp V."/>
            <person name="Albert L."/>
            <person name="Andreopoulos W."/>
            <person name="Angelini C."/>
            <person name="Antonin V."/>
            <person name="Barry K.W."/>
            <person name="Bougher N.L."/>
            <person name="Buchanan P."/>
            <person name="Buyck B."/>
            <person name="Bense V."/>
            <person name="Catcheside P."/>
            <person name="Chovatia M."/>
            <person name="Cooper J."/>
            <person name="Damon W."/>
            <person name="Desjardin D."/>
            <person name="Finy P."/>
            <person name="Geml J."/>
            <person name="Haridas S."/>
            <person name="Hughes K."/>
            <person name="Justo A."/>
            <person name="Karasinski D."/>
            <person name="Kautmanova I."/>
            <person name="Kiss B."/>
            <person name="Kocsube S."/>
            <person name="Kotiranta H."/>
            <person name="LaButti K.M."/>
            <person name="Lechner B.E."/>
            <person name="Liimatainen K."/>
            <person name="Lipzen A."/>
            <person name="Lukacs Z."/>
            <person name="Mihaltcheva S."/>
            <person name="Morgado L.N."/>
            <person name="Niskanen T."/>
            <person name="Noordeloos M.E."/>
            <person name="Ohm R.A."/>
            <person name="Ortiz-Santana B."/>
            <person name="Ovrebo C."/>
            <person name="Racz N."/>
            <person name="Riley R."/>
            <person name="Savchenko A."/>
            <person name="Shiryaev A."/>
            <person name="Soop K."/>
            <person name="Spirin V."/>
            <person name="Szebenyi C."/>
            <person name="Tomsovsky M."/>
            <person name="Tulloss R.E."/>
            <person name="Uehling J."/>
            <person name="Grigoriev I.V."/>
            <person name="Vagvolgyi C."/>
            <person name="Papp T."/>
            <person name="Martin F.M."/>
            <person name="Miettinen O."/>
            <person name="Hibbett D.S."/>
            <person name="Nagy L.G."/>
        </authorList>
    </citation>
    <scope>NUCLEOTIDE SEQUENCE [LARGE SCALE GENOMIC DNA]</scope>
    <source>
        <strain evidence="1 2">NL-1719</strain>
    </source>
</reference>
<evidence type="ECO:0000313" key="1">
    <source>
        <dbReference type="EMBL" id="TFK69345.1"/>
    </source>
</evidence>
<dbReference type="Proteomes" id="UP000308600">
    <property type="component" value="Unassembled WGS sequence"/>
</dbReference>